<proteinExistence type="predicted"/>
<protein>
    <recommendedName>
        <fullName evidence="8">Glycoside hydrolase family 5 domain-containing protein</fullName>
    </recommendedName>
</protein>
<dbReference type="PANTHER" id="PTHR35923">
    <property type="entry name" value="MAJOR EXTRACELLULAR ENDOGLUCANASE"/>
    <property type="match status" value="1"/>
</dbReference>
<evidence type="ECO:0000256" key="1">
    <source>
        <dbReference type="ARBA" id="ARBA00023001"/>
    </source>
</evidence>
<reference evidence="6 7" key="1">
    <citation type="journal article" date="2024" name="Nat. Commun.">
        <title>Phylogenomics reveals the evolutionary origins of lichenization in chlorophyte algae.</title>
        <authorList>
            <person name="Puginier C."/>
            <person name="Libourel C."/>
            <person name="Otte J."/>
            <person name="Skaloud P."/>
            <person name="Haon M."/>
            <person name="Grisel S."/>
            <person name="Petersen M."/>
            <person name="Berrin J.G."/>
            <person name="Delaux P.M."/>
            <person name="Dal Grande F."/>
            <person name="Keller J."/>
        </authorList>
    </citation>
    <scope>NUCLEOTIDE SEQUENCE [LARGE SCALE GENOMIC DNA]</scope>
    <source>
        <strain evidence="6 7">SAG 2036</strain>
    </source>
</reference>
<feature type="signal peptide" evidence="5">
    <location>
        <begin position="1"/>
        <end position="19"/>
    </location>
</feature>
<evidence type="ECO:0000256" key="5">
    <source>
        <dbReference type="SAM" id="SignalP"/>
    </source>
</evidence>
<evidence type="ECO:0000313" key="6">
    <source>
        <dbReference type="EMBL" id="KAK9795953.1"/>
    </source>
</evidence>
<keyword evidence="3" id="KW-0624">Polysaccharide degradation</keyword>
<dbReference type="SUPFAM" id="SSF51445">
    <property type="entry name" value="(Trans)glycosidases"/>
    <property type="match status" value="1"/>
</dbReference>
<dbReference type="Gene3D" id="3.20.20.80">
    <property type="entry name" value="Glycosidases"/>
    <property type="match status" value="1"/>
</dbReference>
<feature type="region of interest" description="Disordered" evidence="4">
    <location>
        <begin position="24"/>
        <end position="53"/>
    </location>
</feature>
<dbReference type="EMBL" id="JALJOQ010000120">
    <property type="protein sequence ID" value="KAK9795953.1"/>
    <property type="molecule type" value="Genomic_DNA"/>
</dbReference>
<feature type="compositionally biased region" description="Pro residues" evidence="4">
    <location>
        <begin position="29"/>
        <end position="43"/>
    </location>
</feature>
<dbReference type="PANTHER" id="PTHR35923:SF2">
    <property type="entry name" value="ENDOGLUCANASE"/>
    <property type="match status" value="1"/>
</dbReference>
<dbReference type="PROSITE" id="PS51257">
    <property type="entry name" value="PROKAR_LIPOPROTEIN"/>
    <property type="match status" value="1"/>
</dbReference>
<dbReference type="GO" id="GO:0030245">
    <property type="term" value="P:cellulose catabolic process"/>
    <property type="evidence" value="ECO:0007669"/>
    <property type="project" value="UniProtKB-KW"/>
</dbReference>
<feature type="chain" id="PRO_5043889665" description="Glycoside hydrolase family 5 domain-containing protein" evidence="5">
    <location>
        <begin position="20"/>
        <end position="527"/>
    </location>
</feature>
<name>A0AAW1NXH0_9CHLO</name>
<sequence length="527" mass="56757">MQLRSAAGVVLAILAGCLAQYSSAQSSAPSPPPGTPPAPPSPGTPINSSQTPVPTEVLPLNGSYLTTKDQANGPTIIVNEHGEEVVINGLGWFGFNTGGTAPLDLTKGTTALSQDFNMIVWRMKMLGFNAIRLPFIFDSHWGLGLNPPTALTRACVVPNVTGANSIDGSMIPPAFPNLPLGNTNSLPQAPPTVNEGICNYYMPADSTLTRFVWVVEQFIAQGFYVNLDYHGNKYTDSLGNAQGKLFIDLVNEPDGFGINWEAQPLLGYPGLKDLYLHTIDALYPICPSCIFLVEGTGQDKICGNNWGNGFATNQTLVKTVDVSDPTPFFRKVLQRPWLAQLVIAPHFYCPGVSQATECYAGPTQWQGFDDTVGYLSVAPGFCDPNTKKCKVFSVIVDEFGSTLNSTVETSCMTSIIAYMNAAPETGNNHAPMLSWYYWAWQPQSNGTGGMVGDDWTTIRWDKVNSLTGGTNDWPEGVGMAPWYLKAFNQTAPTFAVSPLSNEPLNVTIVNTATPALPGIVRRRALSA</sequence>
<dbReference type="Proteomes" id="UP001465755">
    <property type="component" value="Unassembled WGS sequence"/>
</dbReference>
<evidence type="ECO:0000256" key="3">
    <source>
        <dbReference type="ARBA" id="ARBA00023326"/>
    </source>
</evidence>
<dbReference type="InterPro" id="IPR017853">
    <property type="entry name" value="GH"/>
</dbReference>
<dbReference type="AlphaFoldDB" id="A0AAW1NXH0"/>
<comment type="caution">
    <text evidence="6">The sequence shown here is derived from an EMBL/GenBank/DDBJ whole genome shotgun (WGS) entry which is preliminary data.</text>
</comment>
<gene>
    <name evidence="6" type="ORF">WJX73_004029</name>
</gene>
<organism evidence="6 7">
    <name type="scientific">Symbiochloris irregularis</name>
    <dbReference type="NCBI Taxonomy" id="706552"/>
    <lineage>
        <taxon>Eukaryota</taxon>
        <taxon>Viridiplantae</taxon>
        <taxon>Chlorophyta</taxon>
        <taxon>core chlorophytes</taxon>
        <taxon>Trebouxiophyceae</taxon>
        <taxon>Trebouxiales</taxon>
        <taxon>Trebouxiaceae</taxon>
        <taxon>Symbiochloris</taxon>
    </lineage>
</organism>
<evidence type="ECO:0000256" key="4">
    <source>
        <dbReference type="SAM" id="MobiDB-lite"/>
    </source>
</evidence>
<keyword evidence="5" id="KW-0732">Signal</keyword>
<keyword evidence="1" id="KW-0136">Cellulose degradation</keyword>
<accession>A0AAW1NXH0</accession>
<evidence type="ECO:0000313" key="7">
    <source>
        <dbReference type="Proteomes" id="UP001465755"/>
    </source>
</evidence>
<keyword evidence="2" id="KW-0119">Carbohydrate metabolism</keyword>
<evidence type="ECO:0008006" key="8">
    <source>
        <dbReference type="Google" id="ProtNLM"/>
    </source>
</evidence>
<evidence type="ECO:0000256" key="2">
    <source>
        <dbReference type="ARBA" id="ARBA00023277"/>
    </source>
</evidence>
<keyword evidence="7" id="KW-1185">Reference proteome</keyword>